<accession>A0A0C3PS13</accession>
<gene>
    <name evidence="1" type="ORF">M404DRAFT_994573</name>
</gene>
<dbReference type="Proteomes" id="UP000054217">
    <property type="component" value="Unassembled WGS sequence"/>
</dbReference>
<sequence length="51" mass="5591">MSDTLRNYLLPWVSGTRTDCSSLALEASKHQIYKGEQLSQDLQCSPSSGTS</sequence>
<evidence type="ECO:0000313" key="1">
    <source>
        <dbReference type="EMBL" id="KIO11886.1"/>
    </source>
</evidence>
<dbReference type="InParanoid" id="A0A0C3PS13"/>
<reference evidence="2" key="2">
    <citation type="submission" date="2015-01" db="EMBL/GenBank/DDBJ databases">
        <title>Evolutionary Origins and Diversification of the Mycorrhizal Mutualists.</title>
        <authorList>
            <consortium name="DOE Joint Genome Institute"/>
            <consortium name="Mycorrhizal Genomics Consortium"/>
            <person name="Kohler A."/>
            <person name="Kuo A."/>
            <person name="Nagy L.G."/>
            <person name="Floudas D."/>
            <person name="Copeland A."/>
            <person name="Barry K.W."/>
            <person name="Cichocki N."/>
            <person name="Veneault-Fourrey C."/>
            <person name="LaButti K."/>
            <person name="Lindquist E.A."/>
            <person name="Lipzen A."/>
            <person name="Lundell T."/>
            <person name="Morin E."/>
            <person name="Murat C."/>
            <person name="Riley R."/>
            <person name="Ohm R."/>
            <person name="Sun H."/>
            <person name="Tunlid A."/>
            <person name="Henrissat B."/>
            <person name="Grigoriev I.V."/>
            <person name="Hibbett D.S."/>
            <person name="Martin F."/>
        </authorList>
    </citation>
    <scope>NUCLEOTIDE SEQUENCE [LARGE SCALE GENOMIC DNA]</scope>
    <source>
        <strain evidence="2">Marx 270</strain>
    </source>
</reference>
<keyword evidence="2" id="KW-1185">Reference proteome</keyword>
<evidence type="ECO:0000313" key="2">
    <source>
        <dbReference type="Proteomes" id="UP000054217"/>
    </source>
</evidence>
<reference evidence="1 2" key="1">
    <citation type="submission" date="2014-04" db="EMBL/GenBank/DDBJ databases">
        <authorList>
            <consortium name="DOE Joint Genome Institute"/>
            <person name="Kuo A."/>
            <person name="Kohler A."/>
            <person name="Costa M.D."/>
            <person name="Nagy L.G."/>
            <person name="Floudas D."/>
            <person name="Copeland A."/>
            <person name="Barry K.W."/>
            <person name="Cichocki N."/>
            <person name="Veneault-Fourrey C."/>
            <person name="LaButti K."/>
            <person name="Lindquist E.A."/>
            <person name="Lipzen A."/>
            <person name="Lundell T."/>
            <person name="Morin E."/>
            <person name="Murat C."/>
            <person name="Sun H."/>
            <person name="Tunlid A."/>
            <person name="Henrissat B."/>
            <person name="Grigoriev I.V."/>
            <person name="Hibbett D.S."/>
            <person name="Martin F."/>
            <person name="Nordberg H.P."/>
            <person name="Cantor M.N."/>
            <person name="Hua S.X."/>
        </authorList>
    </citation>
    <scope>NUCLEOTIDE SEQUENCE [LARGE SCALE GENOMIC DNA]</scope>
    <source>
        <strain evidence="1 2">Marx 270</strain>
    </source>
</reference>
<dbReference type="HOGENOM" id="CLU_3107397_0_0_1"/>
<dbReference type="AlphaFoldDB" id="A0A0C3PS13"/>
<protein>
    <submittedName>
        <fullName evidence="1">Uncharacterized protein</fullName>
    </submittedName>
</protein>
<name>A0A0C3PS13_PISTI</name>
<dbReference type="EMBL" id="KN831949">
    <property type="protein sequence ID" value="KIO11886.1"/>
    <property type="molecule type" value="Genomic_DNA"/>
</dbReference>
<proteinExistence type="predicted"/>
<organism evidence="1 2">
    <name type="scientific">Pisolithus tinctorius Marx 270</name>
    <dbReference type="NCBI Taxonomy" id="870435"/>
    <lineage>
        <taxon>Eukaryota</taxon>
        <taxon>Fungi</taxon>
        <taxon>Dikarya</taxon>
        <taxon>Basidiomycota</taxon>
        <taxon>Agaricomycotina</taxon>
        <taxon>Agaricomycetes</taxon>
        <taxon>Agaricomycetidae</taxon>
        <taxon>Boletales</taxon>
        <taxon>Sclerodermatineae</taxon>
        <taxon>Pisolithaceae</taxon>
        <taxon>Pisolithus</taxon>
    </lineage>
</organism>